<gene>
    <name evidence="7" type="ORF">GWK09_13600</name>
</gene>
<comment type="caution">
    <text evidence="7">The sequence shown here is derived from an EMBL/GenBank/DDBJ whole genome shotgun (WGS) entry which is preliminary data.</text>
</comment>
<dbReference type="CDD" id="cd02696">
    <property type="entry name" value="MurNAc-LAA"/>
    <property type="match status" value="1"/>
</dbReference>
<dbReference type="AlphaFoldDB" id="A0A6P0UG12"/>
<dbReference type="SUPFAM" id="SSF53187">
    <property type="entry name" value="Zn-dependent exopeptidases"/>
    <property type="match status" value="1"/>
</dbReference>
<evidence type="ECO:0000256" key="2">
    <source>
        <dbReference type="ARBA" id="ARBA00011901"/>
    </source>
</evidence>
<feature type="signal peptide" evidence="5">
    <location>
        <begin position="1"/>
        <end position="21"/>
    </location>
</feature>
<feature type="chain" id="PRO_5026874465" description="N-acetylmuramoyl-L-alanine amidase" evidence="5">
    <location>
        <begin position="22"/>
        <end position="417"/>
    </location>
</feature>
<evidence type="ECO:0000256" key="1">
    <source>
        <dbReference type="ARBA" id="ARBA00001561"/>
    </source>
</evidence>
<proteinExistence type="predicted"/>
<dbReference type="SMART" id="SM00646">
    <property type="entry name" value="Ami_3"/>
    <property type="match status" value="1"/>
</dbReference>
<evidence type="ECO:0000313" key="8">
    <source>
        <dbReference type="Proteomes" id="UP000468443"/>
    </source>
</evidence>
<dbReference type="EC" id="3.5.1.28" evidence="2"/>
<dbReference type="Proteomes" id="UP000468443">
    <property type="component" value="Unassembled WGS sequence"/>
</dbReference>
<evidence type="ECO:0000256" key="3">
    <source>
        <dbReference type="ARBA" id="ARBA00022801"/>
    </source>
</evidence>
<feature type="region of interest" description="Disordered" evidence="4">
    <location>
        <begin position="262"/>
        <end position="324"/>
    </location>
</feature>
<evidence type="ECO:0000256" key="4">
    <source>
        <dbReference type="SAM" id="MobiDB-lite"/>
    </source>
</evidence>
<evidence type="ECO:0000256" key="5">
    <source>
        <dbReference type="SAM" id="SignalP"/>
    </source>
</evidence>
<dbReference type="EMBL" id="JAABOP010000005">
    <property type="protein sequence ID" value="NER11562.1"/>
    <property type="molecule type" value="Genomic_DNA"/>
</dbReference>
<feature type="compositionally biased region" description="Basic and acidic residues" evidence="4">
    <location>
        <begin position="276"/>
        <end position="290"/>
    </location>
</feature>
<dbReference type="Pfam" id="PF01520">
    <property type="entry name" value="Amidase_3"/>
    <property type="match status" value="1"/>
</dbReference>
<keyword evidence="8" id="KW-1185">Reference proteome</keyword>
<evidence type="ECO:0000313" key="7">
    <source>
        <dbReference type="EMBL" id="NER11562.1"/>
    </source>
</evidence>
<accession>A0A6P0UG12</accession>
<dbReference type="GO" id="GO:0008745">
    <property type="term" value="F:N-acetylmuramoyl-L-alanine amidase activity"/>
    <property type="evidence" value="ECO:0007669"/>
    <property type="project" value="UniProtKB-EC"/>
</dbReference>
<reference evidence="7 8" key="1">
    <citation type="submission" date="2020-01" db="EMBL/GenBank/DDBJ databases">
        <title>Muriicola jejuensis KCTC 22299.</title>
        <authorList>
            <person name="Wang G."/>
        </authorList>
    </citation>
    <scope>NUCLEOTIDE SEQUENCE [LARGE SCALE GENOMIC DNA]</scope>
    <source>
        <strain evidence="7 8">KCTC 22299</strain>
    </source>
</reference>
<evidence type="ECO:0000259" key="6">
    <source>
        <dbReference type="SMART" id="SM00646"/>
    </source>
</evidence>
<dbReference type="Gene3D" id="3.40.630.40">
    <property type="entry name" value="Zn-dependent exopeptidases"/>
    <property type="match status" value="1"/>
</dbReference>
<dbReference type="RefSeq" id="WP_163694017.1">
    <property type="nucleotide sequence ID" value="NZ_FXTW01000003.1"/>
</dbReference>
<feature type="compositionally biased region" description="Basic and acidic residues" evidence="4">
    <location>
        <begin position="311"/>
        <end position="321"/>
    </location>
</feature>
<sequence>MNKKLHFFACFYLILCFYAMAADPVPANRGDEGFVVVLDAGHGGHDPGNLGNGYMEKNIALNIVLKVGEELKKIPGIKVIYTRDDDSFVDLFVRGEIANKADADLFVSVHCDSHTSNAHGAGTFVLGLHANKQNFEIAKKENSVIYLEDNYEAKYAAYDINSPESVIGLTIMQEEFLDQSILLAKLIQDNFTGKLKRNDRKVKQAGFIVLHQTFMPSVLIETGFLTNKEEGKYLNSAKGQAEMGKAIAEAIVKYRGSIPDEQTVISNGAPRQTPAEVKEVPKKVDPDLKSEQTLQASKEVSTPVDPQVDGSSKKEGEKEASSVRMQVAREGVTFKVQLMASSKNLPPGSPEFKGLNKISKEPVNNLFRYLYGETDTYMGAKLLKNNADMKGFTTSYIVAYKDGKRIPLDDALKYEDE</sequence>
<keyword evidence="5" id="KW-0732">Signal</keyword>
<dbReference type="InterPro" id="IPR050695">
    <property type="entry name" value="N-acetylmuramoyl_amidase_3"/>
</dbReference>
<dbReference type="InterPro" id="IPR002508">
    <property type="entry name" value="MurNAc-LAA_cat"/>
</dbReference>
<protein>
    <recommendedName>
        <fullName evidence="2">N-acetylmuramoyl-L-alanine amidase</fullName>
        <ecNumber evidence="2">3.5.1.28</ecNumber>
    </recommendedName>
</protein>
<dbReference type="FunFam" id="3.40.630.40:FF:000005">
    <property type="entry name" value="N-acetylmuramoyl-L-alanine amidase (AmiA)"/>
    <property type="match status" value="1"/>
</dbReference>
<comment type="catalytic activity">
    <reaction evidence="1">
        <text>Hydrolyzes the link between N-acetylmuramoyl residues and L-amino acid residues in certain cell-wall glycopeptides.</text>
        <dbReference type="EC" id="3.5.1.28"/>
    </reaction>
</comment>
<dbReference type="GO" id="GO:0030288">
    <property type="term" value="C:outer membrane-bounded periplasmic space"/>
    <property type="evidence" value="ECO:0007669"/>
    <property type="project" value="TreeGrafter"/>
</dbReference>
<keyword evidence="3" id="KW-0378">Hydrolase</keyword>
<feature type="compositionally biased region" description="Polar residues" evidence="4">
    <location>
        <begin position="291"/>
        <end position="300"/>
    </location>
</feature>
<dbReference type="PANTHER" id="PTHR30404">
    <property type="entry name" value="N-ACETYLMURAMOYL-L-ALANINE AMIDASE"/>
    <property type="match status" value="1"/>
</dbReference>
<dbReference type="PANTHER" id="PTHR30404:SF0">
    <property type="entry name" value="N-ACETYLMURAMOYL-L-ALANINE AMIDASE AMIC"/>
    <property type="match status" value="1"/>
</dbReference>
<name>A0A6P0UG12_9FLAO</name>
<dbReference type="GO" id="GO:0009253">
    <property type="term" value="P:peptidoglycan catabolic process"/>
    <property type="evidence" value="ECO:0007669"/>
    <property type="project" value="InterPro"/>
</dbReference>
<organism evidence="7 8">
    <name type="scientific">Muriicola jejuensis</name>
    <dbReference type="NCBI Taxonomy" id="504488"/>
    <lineage>
        <taxon>Bacteria</taxon>
        <taxon>Pseudomonadati</taxon>
        <taxon>Bacteroidota</taxon>
        <taxon>Flavobacteriia</taxon>
        <taxon>Flavobacteriales</taxon>
        <taxon>Flavobacteriaceae</taxon>
        <taxon>Muriicola</taxon>
    </lineage>
</organism>
<feature type="domain" description="MurNAc-LAA" evidence="6">
    <location>
        <begin position="95"/>
        <end position="252"/>
    </location>
</feature>